<feature type="region of interest" description="Disordered" evidence="1">
    <location>
        <begin position="68"/>
        <end position="109"/>
    </location>
</feature>
<keyword evidence="2" id="KW-1133">Transmembrane helix</keyword>
<proteinExistence type="predicted"/>
<gene>
    <name evidence="3" type="ORF">VV02_25575</name>
</gene>
<keyword evidence="2" id="KW-0812">Transmembrane</keyword>
<evidence type="ECO:0000313" key="4">
    <source>
        <dbReference type="Proteomes" id="UP000066480"/>
    </source>
</evidence>
<dbReference type="EMBL" id="CP011112">
    <property type="protein sequence ID" value="AKU18433.1"/>
    <property type="molecule type" value="Genomic_DNA"/>
</dbReference>
<name>A0A0K1JPC0_9MICO</name>
<dbReference type="KEGG" id="lmoi:VV02_25575"/>
<protein>
    <submittedName>
        <fullName evidence="3">Uncharacterized protein</fullName>
    </submittedName>
</protein>
<feature type="compositionally biased region" description="Polar residues" evidence="1">
    <location>
        <begin position="380"/>
        <end position="394"/>
    </location>
</feature>
<sequence>MTTDFENQLREALHDEEPPKELTVDTAEVIYQGERTVRRRSTRFRQVGAAVAAAAAVAVAVPVGLALRPDSGTDNTTVAGADATAASGRAQSTPEASGGATMPGSTGMPGGGLIAGAMLKLADGRSAHLDTKVLETSPEQLMLTLSPVGKRADDQPLRTTVPAPAGEGKVSAGRFGDMPFYVVAGRPGQDLQGKIFLGPGKPSVKAQQVTAGGFTFIWPDQAALRSAQGTPAGVLWRADPGQDAAVALPTNRTADAPRMLVVERPSGGQALLSTDTRTVQLDTVSGQVSTPVTDPVTIMSAQKAGIGRLAVGLSPIVGIAKDNFTVTGKVFGQDVSSDLKTNRARTGLFAVTMPSIGASAPSGEPLPSSVSVQVSASVSGTTKSTWVSGVDQPQ</sequence>
<dbReference type="AlphaFoldDB" id="A0A0K1JPC0"/>
<feature type="region of interest" description="Disordered" evidence="1">
    <location>
        <begin position="359"/>
        <end position="394"/>
    </location>
</feature>
<dbReference type="STRING" id="571913.VV02_25575"/>
<reference evidence="3 4" key="1">
    <citation type="submission" date="2015-03" db="EMBL/GenBank/DDBJ databases">
        <title>Luteipulveratus halotolerans sp. nov., a novel actinobacterium (Dermacoccaceae) from Sarawak, Malaysia.</title>
        <authorList>
            <person name="Juboi H."/>
            <person name="Basik A."/>
            <person name="Shamsul S.S."/>
            <person name="Arnold P."/>
            <person name="Schmitt E.K."/>
            <person name="Sanglier J.-J."/>
            <person name="Yeo T."/>
        </authorList>
    </citation>
    <scope>NUCLEOTIDE SEQUENCE [LARGE SCALE GENOMIC DNA]</scope>
    <source>
        <strain evidence="3 4">MN07-A0370</strain>
    </source>
</reference>
<feature type="compositionally biased region" description="Low complexity" evidence="1">
    <location>
        <begin position="68"/>
        <end position="106"/>
    </location>
</feature>
<feature type="compositionally biased region" description="Low complexity" evidence="1">
    <location>
        <begin position="368"/>
        <end position="379"/>
    </location>
</feature>
<evidence type="ECO:0000256" key="2">
    <source>
        <dbReference type="SAM" id="Phobius"/>
    </source>
</evidence>
<accession>A0A0K1JPC0</accession>
<feature type="region of interest" description="Disordered" evidence="1">
    <location>
        <begin position="151"/>
        <end position="170"/>
    </location>
</feature>
<dbReference type="OrthoDB" id="3692620at2"/>
<organism evidence="3 4">
    <name type="scientific">Luteipulveratus mongoliensis</name>
    <dbReference type="NCBI Taxonomy" id="571913"/>
    <lineage>
        <taxon>Bacteria</taxon>
        <taxon>Bacillati</taxon>
        <taxon>Actinomycetota</taxon>
        <taxon>Actinomycetes</taxon>
        <taxon>Micrococcales</taxon>
        <taxon>Dermacoccaceae</taxon>
        <taxon>Luteipulveratus</taxon>
    </lineage>
</organism>
<evidence type="ECO:0000313" key="3">
    <source>
        <dbReference type="EMBL" id="AKU18433.1"/>
    </source>
</evidence>
<feature type="transmembrane region" description="Helical" evidence="2">
    <location>
        <begin position="47"/>
        <end position="67"/>
    </location>
</feature>
<dbReference type="RefSeq" id="WP_052596251.1">
    <property type="nucleotide sequence ID" value="NZ_CP011112.1"/>
</dbReference>
<evidence type="ECO:0000256" key="1">
    <source>
        <dbReference type="SAM" id="MobiDB-lite"/>
    </source>
</evidence>
<dbReference type="Proteomes" id="UP000066480">
    <property type="component" value="Chromosome"/>
</dbReference>
<keyword evidence="4" id="KW-1185">Reference proteome</keyword>
<keyword evidence="2" id="KW-0472">Membrane</keyword>